<evidence type="ECO:0000313" key="3">
    <source>
        <dbReference type="Proteomes" id="UP000050360"/>
    </source>
</evidence>
<dbReference type="InterPro" id="IPR027565">
    <property type="entry name" value="Cupin_WbuC"/>
</dbReference>
<accession>A0A0P7ZEL3</accession>
<dbReference type="InterPro" id="IPR011051">
    <property type="entry name" value="RmlC_Cupin_sf"/>
</dbReference>
<comment type="caution">
    <text evidence="2">The sequence shown here is derived from an EMBL/GenBank/DDBJ whole genome shotgun (WGS) entry which is preliminary data.</text>
</comment>
<reference evidence="2 3" key="1">
    <citation type="submission" date="2015-09" db="EMBL/GenBank/DDBJ databases">
        <title>A metagenomics-based metabolic model of nitrate-dependent anaerobic oxidation of methane by Methanoperedens-like archaea.</title>
        <authorList>
            <person name="Arshad A."/>
            <person name="Speth D.R."/>
            <person name="De Graaf R.M."/>
            <person name="Op Den Camp H.J."/>
            <person name="Jetten M.S."/>
            <person name="Welte C.U."/>
        </authorList>
    </citation>
    <scope>NUCLEOTIDE SEQUENCE [LARGE SCALE GENOMIC DNA]</scope>
</reference>
<dbReference type="NCBIfam" id="TIGR04366">
    <property type="entry name" value="cupin_WbuC"/>
    <property type="match status" value="1"/>
</dbReference>
<proteinExistence type="predicted"/>
<sequence>MRFDKLNEEVFLAIDSIVKIERSEIENLKNRSKSNKRKRIRFCAHKSIENNLHEMFIVHTNDTYVRPHKHLNKDESLHIIEGLVDIIIFKDDGDIINVIQMGDYLSGKKFYLRMSDSYYHSMIIRSEFLVFHEVTTGPFRKSDTVFPAWSPDEEDYNATRKFRTKLADSAISFISKDKEGD</sequence>
<dbReference type="InterPro" id="IPR046058">
    <property type="entry name" value="WbuC_cupin"/>
</dbReference>
<name>A0A0P7ZEL3_9EURY</name>
<dbReference type="EMBL" id="LKCM01000281">
    <property type="protein sequence ID" value="KPQ41963.1"/>
    <property type="molecule type" value="Genomic_DNA"/>
</dbReference>
<organism evidence="2 3">
    <name type="scientific">Candidatus Methanoperedens nitratireducens</name>
    <dbReference type="NCBI Taxonomy" id="1392998"/>
    <lineage>
        <taxon>Archaea</taxon>
        <taxon>Methanobacteriati</taxon>
        <taxon>Methanobacteriota</taxon>
        <taxon>Stenosarchaea group</taxon>
        <taxon>Methanomicrobia</taxon>
        <taxon>Methanosarcinales</taxon>
        <taxon>ANME-2 cluster</taxon>
        <taxon>Candidatus Methanoperedentaceae</taxon>
        <taxon>Candidatus Methanoperedens</taxon>
    </lineage>
</organism>
<gene>
    <name evidence="2" type="ORF">MPEBLZ_03489</name>
</gene>
<evidence type="ECO:0000259" key="1">
    <source>
        <dbReference type="Pfam" id="PF19480"/>
    </source>
</evidence>
<feature type="domain" description="Cupin fold metalloprotein WbuC cupin" evidence="1">
    <location>
        <begin position="20"/>
        <end position="100"/>
    </location>
</feature>
<dbReference type="AlphaFoldDB" id="A0A0P7ZEL3"/>
<dbReference type="SUPFAM" id="SSF51182">
    <property type="entry name" value="RmlC-like cupins"/>
    <property type="match status" value="1"/>
</dbReference>
<protein>
    <recommendedName>
        <fullName evidence="1">Cupin fold metalloprotein WbuC cupin domain-containing protein</fullName>
    </recommendedName>
</protein>
<dbReference type="Pfam" id="PF19480">
    <property type="entry name" value="DUF6016"/>
    <property type="match status" value="1"/>
</dbReference>
<dbReference type="Proteomes" id="UP000050360">
    <property type="component" value="Unassembled WGS sequence"/>
</dbReference>
<evidence type="ECO:0000313" key="2">
    <source>
        <dbReference type="EMBL" id="KPQ41963.1"/>
    </source>
</evidence>